<reference evidence="1 2" key="1">
    <citation type="journal article" date="2019" name="Genome Biol. Evol.">
        <title>Insights into the evolution of the New World diploid cottons (Gossypium, subgenus Houzingenia) based on genome sequencing.</title>
        <authorList>
            <person name="Grover C.E."/>
            <person name="Arick M.A. 2nd"/>
            <person name="Thrash A."/>
            <person name="Conover J.L."/>
            <person name="Sanders W.S."/>
            <person name="Peterson D.G."/>
            <person name="Frelichowski J.E."/>
            <person name="Scheffler J.A."/>
            <person name="Scheffler B.E."/>
            <person name="Wendel J.F."/>
        </authorList>
    </citation>
    <scope>NUCLEOTIDE SEQUENCE [LARGE SCALE GENOMIC DNA]</scope>
    <source>
        <strain evidence="1">157</strain>
        <tissue evidence="1">Leaf</tissue>
    </source>
</reference>
<organism evidence="1 2">
    <name type="scientific">Gossypium lobatum</name>
    <dbReference type="NCBI Taxonomy" id="34289"/>
    <lineage>
        <taxon>Eukaryota</taxon>
        <taxon>Viridiplantae</taxon>
        <taxon>Streptophyta</taxon>
        <taxon>Embryophyta</taxon>
        <taxon>Tracheophyta</taxon>
        <taxon>Spermatophyta</taxon>
        <taxon>Magnoliopsida</taxon>
        <taxon>eudicotyledons</taxon>
        <taxon>Gunneridae</taxon>
        <taxon>Pentapetalae</taxon>
        <taxon>rosids</taxon>
        <taxon>malvids</taxon>
        <taxon>Malvales</taxon>
        <taxon>Malvaceae</taxon>
        <taxon>Malvoideae</taxon>
        <taxon>Gossypium</taxon>
    </lineage>
</organism>
<accession>A0A7J8N928</accession>
<comment type="caution">
    <text evidence="1">The sequence shown here is derived from an EMBL/GenBank/DDBJ whole genome shotgun (WGS) entry which is preliminary data.</text>
</comment>
<dbReference type="AlphaFoldDB" id="A0A7J8N928"/>
<evidence type="ECO:0000313" key="1">
    <source>
        <dbReference type="EMBL" id="MBA0573364.1"/>
    </source>
</evidence>
<name>A0A7J8N928_9ROSI</name>
<evidence type="ECO:0000313" key="2">
    <source>
        <dbReference type="Proteomes" id="UP000593572"/>
    </source>
</evidence>
<feature type="non-terminal residue" evidence="1">
    <location>
        <position position="28"/>
    </location>
</feature>
<dbReference type="Proteomes" id="UP000593572">
    <property type="component" value="Unassembled WGS sequence"/>
</dbReference>
<proteinExistence type="predicted"/>
<sequence>MEKQRSRAVLETNGCHHKKLDLSKQVKV</sequence>
<dbReference type="EMBL" id="JABEZX010000013">
    <property type="protein sequence ID" value="MBA0573364.1"/>
    <property type="molecule type" value="Genomic_DNA"/>
</dbReference>
<keyword evidence="2" id="KW-1185">Reference proteome</keyword>
<gene>
    <name evidence="1" type="ORF">Golob_000640</name>
</gene>
<protein>
    <submittedName>
        <fullName evidence="1">Uncharacterized protein</fullName>
    </submittedName>
</protein>